<evidence type="ECO:0000313" key="2">
    <source>
        <dbReference type="Proteomes" id="UP000315750"/>
    </source>
</evidence>
<gene>
    <name evidence="1" type="ORF">Pan181_43780</name>
</gene>
<reference evidence="1 2" key="1">
    <citation type="submission" date="2019-02" db="EMBL/GenBank/DDBJ databases">
        <title>Deep-cultivation of Planctomycetes and their phenomic and genomic characterization uncovers novel biology.</title>
        <authorList>
            <person name="Wiegand S."/>
            <person name="Jogler M."/>
            <person name="Boedeker C."/>
            <person name="Pinto D."/>
            <person name="Vollmers J."/>
            <person name="Rivas-Marin E."/>
            <person name="Kohn T."/>
            <person name="Peeters S.H."/>
            <person name="Heuer A."/>
            <person name="Rast P."/>
            <person name="Oberbeckmann S."/>
            <person name="Bunk B."/>
            <person name="Jeske O."/>
            <person name="Meyerdierks A."/>
            <person name="Storesund J.E."/>
            <person name="Kallscheuer N."/>
            <person name="Luecker S."/>
            <person name="Lage O.M."/>
            <person name="Pohl T."/>
            <person name="Merkel B.J."/>
            <person name="Hornburger P."/>
            <person name="Mueller R.-W."/>
            <person name="Bruemmer F."/>
            <person name="Labrenz M."/>
            <person name="Spormann A.M."/>
            <person name="Op den Camp H."/>
            <person name="Overmann J."/>
            <person name="Amann R."/>
            <person name="Jetten M.S.M."/>
            <person name="Mascher T."/>
            <person name="Medema M.H."/>
            <person name="Devos D.P."/>
            <person name="Kaster A.-K."/>
            <person name="Ovreas L."/>
            <person name="Rohde M."/>
            <person name="Galperin M.Y."/>
            <person name="Jogler C."/>
        </authorList>
    </citation>
    <scope>NUCLEOTIDE SEQUENCE [LARGE SCALE GENOMIC DNA]</scope>
    <source>
        <strain evidence="1 2">Pan181</strain>
    </source>
</reference>
<organism evidence="1 2">
    <name type="scientific">Aeoliella mucimassa</name>
    <dbReference type="NCBI Taxonomy" id="2527972"/>
    <lineage>
        <taxon>Bacteria</taxon>
        <taxon>Pseudomonadati</taxon>
        <taxon>Planctomycetota</taxon>
        <taxon>Planctomycetia</taxon>
        <taxon>Pirellulales</taxon>
        <taxon>Lacipirellulaceae</taxon>
        <taxon>Aeoliella</taxon>
    </lineage>
</organism>
<dbReference type="EMBL" id="CP036278">
    <property type="protein sequence ID" value="QDU58151.1"/>
    <property type="molecule type" value="Genomic_DNA"/>
</dbReference>
<accession>A0A518ATU6</accession>
<sequence>MQLIAGKRFAIDTQRENRFPLDAFLEMGIYSRDETTGFIESAEIQFSHRWVNWESIIMLVAALVRVAMVGGEISRASGRITPCKSGQGGYTSTPYMRCETYRALSAGLFTQARYFACQAVVKFNRDAPSAGAARLRLILLPLRPCLPRRK</sequence>
<protein>
    <submittedName>
        <fullName evidence="1">Uncharacterized protein</fullName>
    </submittedName>
</protein>
<name>A0A518ATU6_9BACT</name>
<dbReference type="KEGG" id="amuc:Pan181_43780"/>
<evidence type="ECO:0000313" key="1">
    <source>
        <dbReference type="EMBL" id="QDU58151.1"/>
    </source>
</evidence>
<proteinExistence type="predicted"/>
<dbReference type="Proteomes" id="UP000315750">
    <property type="component" value="Chromosome"/>
</dbReference>
<keyword evidence="2" id="KW-1185">Reference proteome</keyword>
<dbReference type="AlphaFoldDB" id="A0A518ATU6"/>